<dbReference type="SUPFAM" id="SSF52540">
    <property type="entry name" value="P-loop containing nucleoside triphosphate hydrolases"/>
    <property type="match status" value="1"/>
</dbReference>
<keyword evidence="7" id="KW-0472">Membrane</keyword>
<sequence length="189" mass="21506">MTEQDLKLIVVGGGAVGKSALIIMFIQGHFMDYYDPTIEDSYRKQVTVDNEITILDIMDTAGQEEYAALRDDYMRNGEGFLLVYSITESKSFNELKNFHEQILRVKNLEKVPMVLFGNKSDLESERNVAKAEAKNQAETWGIPFIEGSAKINQMVEQGFFELVREVKKEKLEKTKPKVGANKKKKCTVL</sequence>
<proteinExistence type="inferred from homology"/>
<evidence type="ECO:0000256" key="3">
    <source>
        <dbReference type="ARBA" id="ARBA00022475"/>
    </source>
</evidence>
<dbReference type="PROSITE" id="PS51419">
    <property type="entry name" value="RAB"/>
    <property type="match status" value="1"/>
</dbReference>
<dbReference type="GO" id="GO:0007165">
    <property type="term" value="P:signal transduction"/>
    <property type="evidence" value="ECO:0007669"/>
    <property type="project" value="InterPro"/>
</dbReference>
<evidence type="ECO:0000256" key="5">
    <source>
        <dbReference type="ARBA" id="ARBA00022741"/>
    </source>
</evidence>
<dbReference type="PRINTS" id="PR00449">
    <property type="entry name" value="RASTRNSFRMNG"/>
</dbReference>
<dbReference type="SMART" id="SM00174">
    <property type="entry name" value="RHO"/>
    <property type="match status" value="1"/>
</dbReference>
<evidence type="ECO:0000256" key="9">
    <source>
        <dbReference type="ARBA" id="ARBA00023289"/>
    </source>
</evidence>
<keyword evidence="8" id="KW-0449">Lipoprotein</keyword>
<dbReference type="PROSITE" id="PS51420">
    <property type="entry name" value="RHO"/>
    <property type="match status" value="1"/>
</dbReference>
<accession>A0AAW2Z4E5</accession>
<name>A0AAW2Z4E5_9EUKA</name>
<dbReference type="PROSITE" id="PS51421">
    <property type="entry name" value="RAS"/>
    <property type="match status" value="1"/>
</dbReference>
<dbReference type="CDD" id="cd00876">
    <property type="entry name" value="Ras"/>
    <property type="match status" value="1"/>
</dbReference>
<dbReference type="PANTHER" id="PTHR24070">
    <property type="entry name" value="RAS, DI-RAS, AND RHEB FAMILY MEMBERS OF SMALL GTPASE SUPERFAMILY"/>
    <property type="match status" value="1"/>
</dbReference>
<dbReference type="Proteomes" id="UP001431209">
    <property type="component" value="Unassembled WGS sequence"/>
</dbReference>
<evidence type="ECO:0000256" key="1">
    <source>
        <dbReference type="ARBA" id="ARBA00004193"/>
    </source>
</evidence>
<dbReference type="GO" id="GO:0005525">
    <property type="term" value="F:GTP binding"/>
    <property type="evidence" value="ECO:0007669"/>
    <property type="project" value="UniProtKB-KW"/>
</dbReference>
<comment type="caution">
    <text evidence="10">The sequence shown here is derived from an EMBL/GenBank/DDBJ whole genome shotgun (WGS) entry which is preliminary data.</text>
</comment>
<evidence type="ECO:0000256" key="2">
    <source>
        <dbReference type="ARBA" id="ARBA00008344"/>
    </source>
</evidence>
<dbReference type="FunFam" id="3.40.50.300:FF:000080">
    <property type="entry name" value="Ras-like GTPase Ras1"/>
    <property type="match status" value="1"/>
</dbReference>
<organism evidence="10 11">
    <name type="scientific">Acrasis kona</name>
    <dbReference type="NCBI Taxonomy" id="1008807"/>
    <lineage>
        <taxon>Eukaryota</taxon>
        <taxon>Discoba</taxon>
        <taxon>Heterolobosea</taxon>
        <taxon>Tetramitia</taxon>
        <taxon>Eutetramitia</taxon>
        <taxon>Acrasidae</taxon>
        <taxon>Acrasis</taxon>
    </lineage>
</organism>
<dbReference type="InterPro" id="IPR020849">
    <property type="entry name" value="Small_GTPase_Ras-type"/>
</dbReference>
<keyword evidence="5" id="KW-0547">Nucleotide-binding</keyword>
<dbReference type="AlphaFoldDB" id="A0AAW2Z4E5"/>
<dbReference type="EMBL" id="JAOPGA020001028">
    <property type="protein sequence ID" value="KAL0484225.1"/>
    <property type="molecule type" value="Genomic_DNA"/>
</dbReference>
<evidence type="ECO:0000256" key="6">
    <source>
        <dbReference type="ARBA" id="ARBA00023134"/>
    </source>
</evidence>
<keyword evidence="9" id="KW-0636">Prenylation</keyword>
<evidence type="ECO:0000256" key="8">
    <source>
        <dbReference type="ARBA" id="ARBA00023288"/>
    </source>
</evidence>
<evidence type="ECO:0000313" key="11">
    <source>
        <dbReference type="Proteomes" id="UP001431209"/>
    </source>
</evidence>
<evidence type="ECO:0000256" key="7">
    <source>
        <dbReference type="ARBA" id="ARBA00023136"/>
    </source>
</evidence>
<dbReference type="SMART" id="SM00176">
    <property type="entry name" value="RAN"/>
    <property type="match status" value="1"/>
</dbReference>
<dbReference type="InterPro" id="IPR027417">
    <property type="entry name" value="P-loop_NTPase"/>
</dbReference>
<dbReference type="GO" id="GO:0005886">
    <property type="term" value="C:plasma membrane"/>
    <property type="evidence" value="ECO:0007669"/>
    <property type="project" value="UniProtKB-SubCell"/>
</dbReference>
<dbReference type="SMART" id="SM00175">
    <property type="entry name" value="RAB"/>
    <property type="match status" value="1"/>
</dbReference>
<keyword evidence="6" id="KW-0342">GTP-binding</keyword>
<comment type="similarity">
    <text evidence="2">Belongs to the small GTPase superfamily. Ras family.</text>
</comment>
<evidence type="ECO:0000313" key="10">
    <source>
        <dbReference type="EMBL" id="KAL0484225.1"/>
    </source>
</evidence>
<comment type="subcellular location">
    <subcellularLocation>
        <location evidence="1">Cell membrane</location>
        <topology evidence="1">Lipid-anchor</topology>
    </subcellularLocation>
</comment>
<dbReference type="InterPro" id="IPR001806">
    <property type="entry name" value="Small_GTPase"/>
</dbReference>
<dbReference type="NCBIfam" id="TIGR00231">
    <property type="entry name" value="small_GTP"/>
    <property type="match status" value="1"/>
</dbReference>
<evidence type="ECO:0000256" key="4">
    <source>
        <dbReference type="ARBA" id="ARBA00022481"/>
    </source>
</evidence>
<dbReference type="InterPro" id="IPR005225">
    <property type="entry name" value="Small_GTP-bd"/>
</dbReference>
<dbReference type="GO" id="GO:0003924">
    <property type="term" value="F:GTPase activity"/>
    <property type="evidence" value="ECO:0007669"/>
    <property type="project" value="InterPro"/>
</dbReference>
<dbReference type="Gene3D" id="3.40.50.300">
    <property type="entry name" value="P-loop containing nucleotide triphosphate hydrolases"/>
    <property type="match status" value="1"/>
</dbReference>
<keyword evidence="11" id="KW-1185">Reference proteome</keyword>
<reference evidence="10 11" key="1">
    <citation type="submission" date="2024-03" db="EMBL/GenBank/DDBJ databases">
        <title>The Acrasis kona genome and developmental transcriptomes reveal deep origins of eukaryotic multicellular pathways.</title>
        <authorList>
            <person name="Sheikh S."/>
            <person name="Fu C.-J."/>
            <person name="Brown M.W."/>
            <person name="Baldauf S.L."/>
        </authorList>
    </citation>
    <scope>NUCLEOTIDE SEQUENCE [LARGE SCALE GENOMIC DNA]</scope>
    <source>
        <strain evidence="10 11">ATCC MYA-3509</strain>
    </source>
</reference>
<dbReference type="SMART" id="SM00173">
    <property type="entry name" value="RAS"/>
    <property type="match status" value="1"/>
</dbReference>
<protein>
    <submittedName>
        <fullName evidence="10">Ras-like protein</fullName>
    </submittedName>
</protein>
<keyword evidence="3" id="KW-1003">Cell membrane</keyword>
<gene>
    <name evidence="10" type="ORF">AKO1_004767</name>
</gene>
<keyword evidence="4" id="KW-0488">Methylation</keyword>
<dbReference type="Pfam" id="PF00071">
    <property type="entry name" value="Ras"/>
    <property type="match status" value="1"/>
</dbReference>